<dbReference type="AlphaFoldDB" id="A0A2V1CYU4"/>
<proteinExistence type="predicted"/>
<keyword evidence="2" id="KW-1185">Reference proteome</keyword>
<gene>
    <name evidence="1" type="ORF">DM02DRAFT_33654</name>
</gene>
<accession>A0A2V1CYU4</accession>
<sequence length="78" mass="8958">MGSLQSRERSNLREVLGGSSQKFDLWYGLEDVLEAWHALCRAVGIPWLDTCCINKSLVSAQILLKYRCILEKLAYIRE</sequence>
<evidence type="ECO:0000313" key="1">
    <source>
        <dbReference type="EMBL" id="PVH90353.1"/>
    </source>
</evidence>
<reference evidence="1 2" key="1">
    <citation type="journal article" date="2018" name="Sci. Rep.">
        <title>Comparative genomics provides insights into the lifestyle and reveals functional heterogeneity of dark septate endophytic fungi.</title>
        <authorList>
            <person name="Knapp D.G."/>
            <person name="Nemeth J.B."/>
            <person name="Barry K."/>
            <person name="Hainaut M."/>
            <person name="Henrissat B."/>
            <person name="Johnson J."/>
            <person name="Kuo A."/>
            <person name="Lim J.H.P."/>
            <person name="Lipzen A."/>
            <person name="Nolan M."/>
            <person name="Ohm R.A."/>
            <person name="Tamas L."/>
            <person name="Grigoriev I.V."/>
            <person name="Spatafora J.W."/>
            <person name="Nagy L.G."/>
            <person name="Kovacs G.M."/>
        </authorList>
    </citation>
    <scope>NUCLEOTIDE SEQUENCE [LARGE SCALE GENOMIC DNA]</scope>
    <source>
        <strain evidence="1 2">DSE2036</strain>
    </source>
</reference>
<dbReference type="OrthoDB" id="6105938at2759"/>
<protein>
    <submittedName>
        <fullName evidence="1">Uncharacterized protein</fullName>
    </submittedName>
</protein>
<name>A0A2V1CYU4_9PLEO</name>
<dbReference type="EMBL" id="KZ806392">
    <property type="protein sequence ID" value="PVH90353.1"/>
    <property type="molecule type" value="Genomic_DNA"/>
</dbReference>
<dbReference type="Proteomes" id="UP000244855">
    <property type="component" value="Unassembled WGS sequence"/>
</dbReference>
<organism evidence="1 2">
    <name type="scientific">Periconia macrospinosa</name>
    <dbReference type="NCBI Taxonomy" id="97972"/>
    <lineage>
        <taxon>Eukaryota</taxon>
        <taxon>Fungi</taxon>
        <taxon>Dikarya</taxon>
        <taxon>Ascomycota</taxon>
        <taxon>Pezizomycotina</taxon>
        <taxon>Dothideomycetes</taxon>
        <taxon>Pleosporomycetidae</taxon>
        <taxon>Pleosporales</taxon>
        <taxon>Massarineae</taxon>
        <taxon>Periconiaceae</taxon>
        <taxon>Periconia</taxon>
    </lineage>
</organism>
<evidence type="ECO:0000313" key="2">
    <source>
        <dbReference type="Proteomes" id="UP000244855"/>
    </source>
</evidence>